<sequence>MAAFSLDEAAQLYSTLRHFFEVAVHDILYYRRLYPERAFAAATAFDVPVHQSRHPAVCAWVRAAVEQVIVQIAGGDDNRGISDRPGSEDGLPADNVNAVAVAVHAPFETKAGSAQAHSLPPGAVLEKWVFDVRHLPRGWPGGIEALRRAQKDIETREQQDEERARERRQRRRRQRSPKKEAENSAVKGQEGHEGQEDLEGQEGQEDQEGQEGQGGHESQVGQEDQENQGDLDDQDDQDYQGDQGDQDVQDVQGGGRYDYYDEEEELANAESEAELDDSPSASDNEDDENNGDGDQGDDSSTTNWKDLHEQLRGVLQRLAQAGQQVAALPDGCTFTMAIELGDGDNAGGGAKTRHMDSNWIPEATSRKRQFGGGLSGGAGALTRSIRSVDSAPLFLECWVEESAVKKAAADGASSAKLAITAKTARDVLPPPPTASASTETSYGMNTSFNFDQFIAQDSFAKDKKPPQNNKAKNVSFS</sequence>
<dbReference type="InterPro" id="IPR045091">
    <property type="entry name" value="Mad2-like"/>
</dbReference>
<reference evidence="4 5" key="1">
    <citation type="journal article" date="2024" name="IMA Fungus">
        <title>IMA Genome - F19 : A genome assembly and annotation guide to empower mycologists, including annotated draft genome sequences of Ceratocystis pirilliformis, Diaporthe australafricana, Fusarium ophioides, Paecilomyces lecythidis, and Sporothrix stenoceras.</title>
        <authorList>
            <person name="Aylward J."/>
            <person name="Wilson A.M."/>
            <person name="Visagie C.M."/>
            <person name="Spraker J."/>
            <person name="Barnes I."/>
            <person name="Buitendag C."/>
            <person name="Ceriani C."/>
            <person name="Del Mar Angel L."/>
            <person name="du Plessis D."/>
            <person name="Fuchs T."/>
            <person name="Gasser K."/>
            <person name="Kramer D."/>
            <person name="Li W."/>
            <person name="Munsamy K."/>
            <person name="Piso A."/>
            <person name="Price J.L."/>
            <person name="Sonnekus B."/>
            <person name="Thomas C."/>
            <person name="van der Nest A."/>
            <person name="van Dijk A."/>
            <person name="van Heerden A."/>
            <person name="van Vuuren N."/>
            <person name="Yilmaz N."/>
            <person name="Duong T.A."/>
            <person name="van der Merwe N.A."/>
            <person name="Wingfield M.J."/>
            <person name="Wingfield B.D."/>
        </authorList>
    </citation>
    <scope>NUCLEOTIDE SEQUENCE [LARGE SCALE GENOMIC DNA]</scope>
    <source>
        <strain evidence="4 5">CMW 5346</strain>
    </source>
</reference>
<feature type="compositionally biased region" description="Acidic residues" evidence="2">
    <location>
        <begin position="223"/>
        <end position="248"/>
    </location>
</feature>
<feature type="region of interest" description="Disordered" evidence="2">
    <location>
        <begin position="152"/>
        <end position="303"/>
    </location>
</feature>
<dbReference type="PROSITE" id="PS50815">
    <property type="entry name" value="HORMA"/>
    <property type="match status" value="1"/>
</dbReference>
<dbReference type="PANTHER" id="PTHR11842">
    <property type="entry name" value="MITOTIC SPINDLE ASSEMBLY CHECKPOINT PROTEIN MAD2"/>
    <property type="match status" value="1"/>
</dbReference>
<evidence type="ECO:0000313" key="4">
    <source>
        <dbReference type="EMBL" id="KAL1888828.1"/>
    </source>
</evidence>
<dbReference type="EMBL" id="JAWCUI010000084">
    <property type="protein sequence ID" value="KAL1888828.1"/>
    <property type="molecule type" value="Genomic_DNA"/>
</dbReference>
<proteinExistence type="inferred from homology"/>
<name>A0ABR3YKW1_9PEZI</name>
<evidence type="ECO:0000256" key="2">
    <source>
        <dbReference type="SAM" id="MobiDB-lite"/>
    </source>
</evidence>
<accession>A0ABR3YKW1</accession>
<comment type="similarity">
    <text evidence="1">Belongs to the MAD2 family.</text>
</comment>
<comment type="caution">
    <text evidence="4">The sequence shown here is derived from an EMBL/GenBank/DDBJ whole genome shotgun (WGS) entry which is preliminary data.</text>
</comment>
<dbReference type="Gene3D" id="3.30.900.10">
    <property type="entry name" value="HORMA domain"/>
    <property type="match status" value="2"/>
</dbReference>
<dbReference type="SUPFAM" id="SSF56019">
    <property type="entry name" value="The spindle assembly checkpoint protein mad2"/>
    <property type="match status" value="2"/>
</dbReference>
<dbReference type="PANTHER" id="PTHR11842:SF10">
    <property type="entry name" value="MITOTIC SPINDLE ASSEMBLY CHECKPOINT PROTEIN MAD2B"/>
    <property type="match status" value="1"/>
</dbReference>
<evidence type="ECO:0000313" key="5">
    <source>
        <dbReference type="Proteomes" id="UP001583186"/>
    </source>
</evidence>
<dbReference type="Proteomes" id="UP001583186">
    <property type="component" value="Unassembled WGS sequence"/>
</dbReference>
<organism evidence="4 5">
    <name type="scientific">Sporothrix stenoceras</name>
    <dbReference type="NCBI Taxonomy" id="5173"/>
    <lineage>
        <taxon>Eukaryota</taxon>
        <taxon>Fungi</taxon>
        <taxon>Dikarya</taxon>
        <taxon>Ascomycota</taxon>
        <taxon>Pezizomycotina</taxon>
        <taxon>Sordariomycetes</taxon>
        <taxon>Sordariomycetidae</taxon>
        <taxon>Ophiostomatales</taxon>
        <taxon>Ophiostomataceae</taxon>
        <taxon>Sporothrix</taxon>
    </lineage>
</organism>
<gene>
    <name evidence="4" type="ORF">Sste5346_009306</name>
</gene>
<keyword evidence="5" id="KW-1185">Reference proteome</keyword>
<evidence type="ECO:0000256" key="1">
    <source>
        <dbReference type="ARBA" id="ARBA00010348"/>
    </source>
</evidence>
<feature type="compositionally biased region" description="Acidic residues" evidence="2">
    <location>
        <begin position="196"/>
        <end position="209"/>
    </location>
</feature>
<feature type="compositionally biased region" description="Basic and acidic residues" evidence="2">
    <location>
        <begin position="152"/>
        <end position="165"/>
    </location>
</feature>
<feature type="domain" description="HORMA" evidence="3">
    <location>
        <begin position="10"/>
        <end position="399"/>
    </location>
</feature>
<feature type="compositionally biased region" description="Basic residues" evidence="2">
    <location>
        <begin position="166"/>
        <end position="176"/>
    </location>
</feature>
<evidence type="ECO:0000259" key="3">
    <source>
        <dbReference type="PROSITE" id="PS50815"/>
    </source>
</evidence>
<dbReference type="InterPro" id="IPR036570">
    <property type="entry name" value="HORMA_dom_sf"/>
</dbReference>
<feature type="compositionally biased region" description="Acidic residues" evidence="2">
    <location>
        <begin position="260"/>
        <end position="297"/>
    </location>
</feature>
<protein>
    <recommendedName>
        <fullName evidence="3">HORMA domain-containing protein</fullName>
    </recommendedName>
</protein>
<dbReference type="InterPro" id="IPR003511">
    <property type="entry name" value="HORMA_dom"/>
</dbReference>